<keyword evidence="2" id="KW-1185">Reference proteome</keyword>
<dbReference type="AlphaFoldDB" id="A0A0V0U915"/>
<evidence type="ECO:0000313" key="2">
    <source>
        <dbReference type="Proteomes" id="UP000055048"/>
    </source>
</evidence>
<protein>
    <submittedName>
        <fullName evidence="1">Uncharacterized protein</fullName>
    </submittedName>
</protein>
<evidence type="ECO:0000313" key="1">
    <source>
        <dbReference type="EMBL" id="KRX47838.1"/>
    </source>
</evidence>
<dbReference type="EMBL" id="JYDJ01000037">
    <property type="protein sequence ID" value="KRX47838.1"/>
    <property type="molecule type" value="Genomic_DNA"/>
</dbReference>
<gene>
    <name evidence="1" type="ORF">T05_8049</name>
</gene>
<comment type="caution">
    <text evidence="1">The sequence shown here is derived from an EMBL/GenBank/DDBJ whole genome shotgun (WGS) entry which is preliminary data.</text>
</comment>
<proteinExistence type="predicted"/>
<accession>A0A0V0U915</accession>
<dbReference type="Proteomes" id="UP000055048">
    <property type="component" value="Unassembled WGS sequence"/>
</dbReference>
<reference evidence="1 2" key="1">
    <citation type="submission" date="2015-01" db="EMBL/GenBank/DDBJ databases">
        <title>Evolution of Trichinella species and genotypes.</title>
        <authorList>
            <person name="Korhonen P.K."/>
            <person name="Edoardo P."/>
            <person name="Giuseppe L.R."/>
            <person name="Gasser R.B."/>
        </authorList>
    </citation>
    <scope>NUCLEOTIDE SEQUENCE [LARGE SCALE GENOMIC DNA]</scope>
    <source>
        <strain evidence="1">ISS417</strain>
    </source>
</reference>
<name>A0A0V0U915_9BILA</name>
<organism evidence="1 2">
    <name type="scientific">Trichinella murrelli</name>
    <dbReference type="NCBI Taxonomy" id="144512"/>
    <lineage>
        <taxon>Eukaryota</taxon>
        <taxon>Metazoa</taxon>
        <taxon>Ecdysozoa</taxon>
        <taxon>Nematoda</taxon>
        <taxon>Enoplea</taxon>
        <taxon>Dorylaimia</taxon>
        <taxon>Trichinellida</taxon>
        <taxon>Trichinellidae</taxon>
        <taxon>Trichinella</taxon>
    </lineage>
</organism>
<sequence>MRFMHASEFATKTPLYSVVAHRWASVSRIAQSIENSINEIIYHQIVNYDKKLNSHLTGTPTLCSAIQVYIKQTAANVLALAGRPLTLVGHVCRSEKLPQARMDVSLNGDIPLDIDQITADQLIAVLTIIIFLLTKFLSSYKFSKIKILELIYVNA</sequence>